<evidence type="ECO:0000256" key="1">
    <source>
        <dbReference type="SAM" id="Phobius"/>
    </source>
</evidence>
<dbReference type="Gene3D" id="1.20.144.10">
    <property type="entry name" value="Phosphatidic acid phosphatase type 2/haloperoxidase"/>
    <property type="match status" value="1"/>
</dbReference>
<dbReference type="PANTHER" id="PTHR14969">
    <property type="entry name" value="SPHINGOSINE-1-PHOSPHATE PHOSPHOHYDROLASE"/>
    <property type="match status" value="1"/>
</dbReference>
<evidence type="ECO:0000313" key="3">
    <source>
        <dbReference type="EMBL" id="SDK66238.1"/>
    </source>
</evidence>
<feature type="transmembrane region" description="Helical" evidence="1">
    <location>
        <begin position="209"/>
        <end position="230"/>
    </location>
</feature>
<keyword evidence="1" id="KW-1133">Transmembrane helix</keyword>
<feature type="transmembrane region" description="Helical" evidence="1">
    <location>
        <begin position="137"/>
        <end position="156"/>
    </location>
</feature>
<reference evidence="4" key="1">
    <citation type="submission" date="2016-10" db="EMBL/GenBank/DDBJ databases">
        <authorList>
            <person name="Varghese N."/>
            <person name="Submissions S."/>
        </authorList>
    </citation>
    <scope>NUCLEOTIDE SEQUENCE [LARGE SCALE GENOMIC DNA]</scope>
    <source>
        <strain evidence="4">B4,CECT 8067,JCM 17497</strain>
    </source>
</reference>
<feature type="transmembrane region" description="Helical" evidence="1">
    <location>
        <begin position="69"/>
        <end position="92"/>
    </location>
</feature>
<dbReference type="InterPro" id="IPR000326">
    <property type="entry name" value="PAP2/HPO"/>
</dbReference>
<dbReference type="PANTHER" id="PTHR14969:SF13">
    <property type="entry name" value="AT30094P"/>
    <property type="match status" value="1"/>
</dbReference>
<feature type="domain" description="Phosphatidic acid phosphatase type 2/haloperoxidase" evidence="2">
    <location>
        <begin position="71"/>
        <end position="177"/>
    </location>
</feature>
<dbReference type="OrthoDB" id="163443at2157"/>
<accession>A0A1G9DQU4</accession>
<keyword evidence="4" id="KW-1185">Reference proteome</keyword>
<dbReference type="SUPFAM" id="SSF48317">
    <property type="entry name" value="Acid phosphatase/Vanadium-dependent haloperoxidase"/>
    <property type="match status" value="1"/>
</dbReference>
<feature type="transmembrane region" description="Helical" evidence="1">
    <location>
        <begin position="162"/>
        <end position="179"/>
    </location>
</feature>
<keyword evidence="1" id="KW-0812">Transmembrane</keyword>
<dbReference type="RefSeq" id="WP_090310169.1">
    <property type="nucleotide sequence ID" value="NZ_FNFE01000006.1"/>
</dbReference>
<feature type="transmembrane region" description="Helical" evidence="1">
    <location>
        <begin position="112"/>
        <end position="130"/>
    </location>
</feature>
<gene>
    <name evidence="3" type="ORF">SAMN04515672_3579</name>
</gene>
<dbReference type="Pfam" id="PF01569">
    <property type="entry name" value="PAP2"/>
    <property type="match status" value="1"/>
</dbReference>
<protein>
    <submittedName>
        <fullName evidence="3">Membrane-associated phospholipid phosphatase</fullName>
    </submittedName>
</protein>
<dbReference type="EMBL" id="FNFE01000006">
    <property type="protein sequence ID" value="SDK66238.1"/>
    <property type="molecule type" value="Genomic_DNA"/>
</dbReference>
<dbReference type="Proteomes" id="UP000198882">
    <property type="component" value="Unassembled WGS sequence"/>
</dbReference>
<keyword evidence="1" id="KW-0472">Membrane</keyword>
<organism evidence="3 4">
    <name type="scientific">Natronorubrum texcoconense</name>
    <dbReference type="NCBI Taxonomy" id="1095776"/>
    <lineage>
        <taxon>Archaea</taxon>
        <taxon>Methanobacteriati</taxon>
        <taxon>Methanobacteriota</taxon>
        <taxon>Stenosarchaea group</taxon>
        <taxon>Halobacteria</taxon>
        <taxon>Halobacteriales</taxon>
        <taxon>Natrialbaceae</taxon>
        <taxon>Natronorubrum</taxon>
    </lineage>
</organism>
<proteinExistence type="predicted"/>
<evidence type="ECO:0000313" key="4">
    <source>
        <dbReference type="Proteomes" id="UP000198882"/>
    </source>
</evidence>
<sequence>MLSQIALDRSVGVTEYIRDVLPEWSVQLFELAALLGDELVVVGVLLVFVTADVYRSVRRGSDRLVSDRVAFVSAVVLGGLALTLVVKTTLGFPRPPESLQAVPREGDGFPSGHTMAATVLWGALALWGARFTGRQRFGLAAVLVGLVGFSRLALGVHYLVDVLASVGLGIGYLVLAAAVTGREPRLAFAGAAVLGGVAVLSTGGDADGWLAFVGCVGGAVGWWLTTLPSVRAAWQSVT</sequence>
<dbReference type="AlphaFoldDB" id="A0A1G9DQU4"/>
<dbReference type="SMART" id="SM00014">
    <property type="entry name" value="acidPPc"/>
    <property type="match status" value="1"/>
</dbReference>
<feature type="transmembrane region" description="Helical" evidence="1">
    <location>
        <begin position="186"/>
        <end position="203"/>
    </location>
</feature>
<evidence type="ECO:0000259" key="2">
    <source>
        <dbReference type="SMART" id="SM00014"/>
    </source>
</evidence>
<name>A0A1G9DQU4_9EURY</name>
<dbReference type="InterPro" id="IPR036938">
    <property type="entry name" value="PAP2/HPO_sf"/>
</dbReference>